<accession>A0A7T5R087</accession>
<proteinExistence type="predicted"/>
<evidence type="ECO:0000313" key="1">
    <source>
        <dbReference type="EMBL" id="QQG35150.1"/>
    </source>
</evidence>
<reference evidence="1 2" key="1">
    <citation type="submission" date="2020-07" db="EMBL/GenBank/DDBJ databases">
        <title>Huge and variable diversity of episymbiotic CPR bacteria and DPANN archaea in groundwater ecosystems.</title>
        <authorList>
            <person name="He C.Y."/>
            <person name="Keren R."/>
            <person name="Whittaker M."/>
            <person name="Farag I.F."/>
            <person name="Doudna J."/>
            <person name="Cate J.H.D."/>
            <person name="Banfield J.F."/>
        </authorList>
    </citation>
    <scope>NUCLEOTIDE SEQUENCE [LARGE SCALE GENOMIC DNA]</scope>
    <source>
        <strain evidence="1">NC_groundwater_70_Ag_B-0.1um_54_66</strain>
    </source>
</reference>
<gene>
    <name evidence="1" type="ORF">HYS17_06130</name>
</gene>
<dbReference type="Proteomes" id="UP000595362">
    <property type="component" value="Chromosome"/>
</dbReference>
<dbReference type="EMBL" id="CP066681">
    <property type="protein sequence ID" value="QQG35150.1"/>
    <property type="molecule type" value="Genomic_DNA"/>
</dbReference>
<protein>
    <submittedName>
        <fullName evidence="1">Uncharacterized protein</fullName>
    </submittedName>
</protein>
<name>A0A7T5R087_9BACT</name>
<evidence type="ECO:0000313" key="2">
    <source>
        <dbReference type="Proteomes" id="UP000595362"/>
    </source>
</evidence>
<dbReference type="AlphaFoldDB" id="A0A7T5R087"/>
<organism evidence="1 2">
    <name type="scientific">Micavibrio aeruginosavorus</name>
    <dbReference type="NCBI Taxonomy" id="349221"/>
    <lineage>
        <taxon>Bacteria</taxon>
        <taxon>Pseudomonadati</taxon>
        <taxon>Bdellovibrionota</taxon>
        <taxon>Bdellovibrionia</taxon>
        <taxon>Bdellovibrionales</taxon>
        <taxon>Pseudobdellovibrionaceae</taxon>
        <taxon>Micavibrio</taxon>
    </lineage>
</organism>
<sequence>MDSDIIELDEMVKKIKASTELQKKVGMGVIDEKKIARAQELIANNKVDFAPIAKPHLDELSRAIKDTAGLRSPDNQKEILESYMTPIMNIKANAATFNYSLISGLAGTVLTFLEDIGRYDRKVVQIVDLLYKTILLILASKMSGDGGQEGKALQGAFQEVCYKTMKKLGGKKRA</sequence>